<dbReference type="RefSeq" id="WP_075026562.1">
    <property type="nucleotide sequence ID" value="NZ_FONR01000002.1"/>
</dbReference>
<reference evidence="1 2" key="1">
    <citation type="submission" date="2016-10" db="EMBL/GenBank/DDBJ databases">
        <authorList>
            <person name="de Groot N.N."/>
        </authorList>
    </citation>
    <scope>NUCLEOTIDE SEQUENCE [LARGE SCALE GENOMIC DNA]</scope>
    <source>
        <strain evidence="1 2">OK461</strain>
    </source>
</reference>
<dbReference type="EMBL" id="FONR01000002">
    <property type="protein sequence ID" value="SFE78538.1"/>
    <property type="molecule type" value="Genomic_DNA"/>
</dbReference>
<dbReference type="InterPro" id="IPR046300">
    <property type="entry name" value="DUF6415"/>
</dbReference>
<protein>
    <submittedName>
        <fullName evidence="1">Uncharacterized protein</fullName>
    </submittedName>
</protein>
<organism evidence="1 2">
    <name type="scientific">Streptomyces mirabilis</name>
    <dbReference type="NCBI Taxonomy" id="68239"/>
    <lineage>
        <taxon>Bacteria</taxon>
        <taxon>Bacillati</taxon>
        <taxon>Actinomycetota</taxon>
        <taxon>Actinomycetes</taxon>
        <taxon>Kitasatosporales</taxon>
        <taxon>Streptomycetaceae</taxon>
        <taxon>Streptomyces</taxon>
    </lineage>
</organism>
<sequence length="122" mass="13501">MSDSRPLDCDRFRQAWMEALELTDGLPASVPDRAEVERLTGCLHSLVELLLAELEAAIEGQLEDTSDRETARWFLVRTRKALDEGPGSTHRTAAVHLEDLALTCRALAALCDQQLYGPALII</sequence>
<gene>
    <name evidence="1" type="ORF">SAMN02787118_102617</name>
</gene>
<evidence type="ECO:0000313" key="2">
    <source>
        <dbReference type="Proteomes" id="UP000181942"/>
    </source>
</evidence>
<dbReference type="Pfam" id="PF19979">
    <property type="entry name" value="DUF6415"/>
    <property type="match status" value="1"/>
</dbReference>
<dbReference type="Proteomes" id="UP000181942">
    <property type="component" value="Unassembled WGS sequence"/>
</dbReference>
<evidence type="ECO:0000313" key="1">
    <source>
        <dbReference type="EMBL" id="SFE78538.1"/>
    </source>
</evidence>
<accession>A0A1I2DDM0</accession>
<dbReference type="AlphaFoldDB" id="A0A1I2DDM0"/>
<name>A0A1I2DDM0_9ACTN</name>
<dbReference type="OrthoDB" id="4240389at2"/>
<proteinExistence type="predicted"/>